<dbReference type="Gene3D" id="3.60.10.10">
    <property type="entry name" value="Endonuclease/exonuclease/phosphatase"/>
    <property type="match status" value="1"/>
</dbReference>
<protein>
    <submittedName>
        <fullName evidence="1">Uncharacterized protein</fullName>
    </submittedName>
</protein>
<dbReference type="PANTHER" id="PTHR33710:SF75">
    <property type="entry name" value="ENDONUCLEASE_EXONUCLEASE_PHOSPHATASE DOMAIN-CONTAINING PROTEIN"/>
    <property type="match status" value="1"/>
</dbReference>
<dbReference type="AlphaFoldDB" id="A0AAF0QTM6"/>
<organism evidence="1 2">
    <name type="scientific">Solanum verrucosum</name>
    <dbReference type="NCBI Taxonomy" id="315347"/>
    <lineage>
        <taxon>Eukaryota</taxon>
        <taxon>Viridiplantae</taxon>
        <taxon>Streptophyta</taxon>
        <taxon>Embryophyta</taxon>
        <taxon>Tracheophyta</taxon>
        <taxon>Spermatophyta</taxon>
        <taxon>Magnoliopsida</taxon>
        <taxon>eudicotyledons</taxon>
        <taxon>Gunneridae</taxon>
        <taxon>Pentapetalae</taxon>
        <taxon>asterids</taxon>
        <taxon>lamiids</taxon>
        <taxon>Solanales</taxon>
        <taxon>Solanaceae</taxon>
        <taxon>Solanoideae</taxon>
        <taxon>Solaneae</taxon>
        <taxon>Solanum</taxon>
    </lineage>
</organism>
<dbReference type="SUPFAM" id="SSF56219">
    <property type="entry name" value="DNase I-like"/>
    <property type="match status" value="1"/>
</dbReference>
<reference evidence="1" key="1">
    <citation type="submission" date="2023-08" db="EMBL/GenBank/DDBJ databases">
        <title>A de novo genome assembly of Solanum verrucosum Schlechtendal, a Mexican diploid species geographically isolated from the other diploid A-genome species in potato relatives.</title>
        <authorList>
            <person name="Hosaka K."/>
        </authorList>
    </citation>
    <scope>NUCLEOTIDE SEQUENCE</scope>
    <source>
        <tissue evidence="1">Young leaves</tissue>
    </source>
</reference>
<evidence type="ECO:0000313" key="1">
    <source>
        <dbReference type="EMBL" id="WMV30149.1"/>
    </source>
</evidence>
<dbReference type="Proteomes" id="UP001234989">
    <property type="component" value="Chromosome 5"/>
</dbReference>
<name>A0AAF0QTM6_SOLVR</name>
<keyword evidence="2" id="KW-1185">Reference proteome</keyword>
<accession>A0AAF0QTM6</accession>
<dbReference type="PANTHER" id="PTHR33710">
    <property type="entry name" value="BNAC02G09200D PROTEIN"/>
    <property type="match status" value="1"/>
</dbReference>
<dbReference type="EMBL" id="CP133616">
    <property type="protein sequence ID" value="WMV30149.1"/>
    <property type="molecule type" value="Genomic_DNA"/>
</dbReference>
<sequence>MTDFSSCINELELVDPPLFGGSYTWRGGSNHRNASRIDRFMYSFPWDELFNQIRQSSLPSLGSDHNPIFLSCGDEVFKRSYFKFEKWWLNVEGFKSKVQDWWNSFNVTGRADFKLATKLSLLKVKLKERSKENKGNWRDRQDQLLEQIGSLEIIQEARPLTDDELMMKAQWAMEYEETARNEEIHWRQRSRIQWIKEGDKNTKYFHRMATAPKGINTKDSLMIDGVMSSDSMEIKRSIEDFYQNLYKEPESWHPDLNIFDVQIITMEEQQWLTRRFEEEEVLEGIKMCATDKAPGPDGYTMIFFKLSGKL</sequence>
<dbReference type="InterPro" id="IPR036691">
    <property type="entry name" value="Endo/exonu/phosph_ase_sf"/>
</dbReference>
<proteinExistence type="predicted"/>
<evidence type="ECO:0000313" key="2">
    <source>
        <dbReference type="Proteomes" id="UP001234989"/>
    </source>
</evidence>
<gene>
    <name evidence="1" type="ORF">MTR67_023534</name>
</gene>